<dbReference type="Gene3D" id="3.20.20.70">
    <property type="entry name" value="Aldolase class I"/>
    <property type="match status" value="1"/>
</dbReference>
<gene>
    <name evidence="4" type="primary">tpiA</name>
    <name evidence="4" type="ORF">HYV66_00705</name>
</gene>
<keyword evidence="3" id="KW-0324">Glycolysis</keyword>
<dbReference type="GO" id="GO:0046166">
    <property type="term" value="P:glyceraldehyde-3-phosphate biosynthetic process"/>
    <property type="evidence" value="ECO:0007669"/>
    <property type="project" value="TreeGrafter"/>
</dbReference>
<name>A0A932DS71_9BACT</name>
<dbReference type="CDD" id="cd00311">
    <property type="entry name" value="TIM"/>
    <property type="match status" value="1"/>
</dbReference>
<dbReference type="PROSITE" id="PS51440">
    <property type="entry name" value="TIM_2"/>
    <property type="match status" value="1"/>
</dbReference>
<reference evidence="4" key="1">
    <citation type="submission" date="2020-07" db="EMBL/GenBank/DDBJ databases">
        <title>Huge and variable diversity of episymbiotic CPR bacteria and DPANN archaea in groundwater ecosystems.</title>
        <authorList>
            <person name="He C.Y."/>
            <person name="Keren R."/>
            <person name="Whittaker M."/>
            <person name="Farag I.F."/>
            <person name="Doudna J."/>
            <person name="Cate J.H.D."/>
            <person name="Banfield J.F."/>
        </authorList>
    </citation>
    <scope>NUCLEOTIDE SEQUENCE</scope>
    <source>
        <strain evidence="4">NC_groundwater_418_Ag_B-0.1um_45_10</strain>
    </source>
</reference>
<dbReference type="Proteomes" id="UP000709672">
    <property type="component" value="Unassembled WGS sequence"/>
</dbReference>
<dbReference type="GO" id="GO:0006096">
    <property type="term" value="P:glycolytic process"/>
    <property type="evidence" value="ECO:0007669"/>
    <property type="project" value="UniProtKB-UniRule"/>
</dbReference>
<dbReference type="GO" id="GO:0005829">
    <property type="term" value="C:cytosol"/>
    <property type="evidence" value="ECO:0007669"/>
    <property type="project" value="TreeGrafter"/>
</dbReference>
<comment type="pathway">
    <text evidence="3">Carbohydrate biosynthesis; gluconeogenesis.</text>
</comment>
<dbReference type="InterPro" id="IPR000652">
    <property type="entry name" value="Triosephosphate_isomerase"/>
</dbReference>
<evidence type="ECO:0000256" key="1">
    <source>
        <dbReference type="ARBA" id="ARBA00007422"/>
    </source>
</evidence>
<dbReference type="EMBL" id="JACPHQ010000009">
    <property type="protein sequence ID" value="MBI2465735.1"/>
    <property type="molecule type" value="Genomic_DNA"/>
</dbReference>
<sequence length="246" mass="26741">MKLIVGNWKLNPSTLNEAVALASGVNYALKVEDFERMVLLPPFIFLEELAKKFKQIVWGAQDVFWEARGAYTGEVSLAMLKDAGVNWVLIGHSERRRIFGESDEDVNKKIKAALAQDFNVIAAVGELQRGDGADEVVDSFKKSAAGLDPADLARLTVAYEPVWAISTTPGAQADSPARSNQIIGELKHTAFKMFGEPSKKIRFLYGGSVTSENALKFLSQPYIDGALVGGASLLVEEFTTIISSAN</sequence>
<organism evidence="4 5">
    <name type="scientific">Candidatus Sungiibacteriota bacterium</name>
    <dbReference type="NCBI Taxonomy" id="2750080"/>
    <lineage>
        <taxon>Bacteria</taxon>
        <taxon>Candidatus Sungiibacteriota</taxon>
    </lineage>
</organism>
<dbReference type="GO" id="GO:0019563">
    <property type="term" value="P:glycerol catabolic process"/>
    <property type="evidence" value="ECO:0007669"/>
    <property type="project" value="TreeGrafter"/>
</dbReference>
<dbReference type="PANTHER" id="PTHR21139:SF42">
    <property type="entry name" value="TRIOSEPHOSPHATE ISOMERASE"/>
    <property type="match status" value="1"/>
</dbReference>
<keyword evidence="3" id="KW-0312">Gluconeogenesis</keyword>
<dbReference type="EC" id="5.3.1.1" evidence="3"/>
<protein>
    <recommendedName>
        <fullName evidence="3">Triosephosphate isomerase</fullName>
        <ecNumber evidence="3">5.3.1.1</ecNumber>
    </recommendedName>
</protein>
<dbReference type="PANTHER" id="PTHR21139">
    <property type="entry name" value="TRIOSEPHOSPHATE ISOMERASE"/>
    <property type="match status" value="1"/>
</dbReference>
<dbReference type="GO" id="GO:0006094">
    <property type="term" value="P:gluconeogenesis"/>
    <property type="evidence" value="ECO:0007669"/>
    <property type="project" value="UniProtKB-KW"/>
</dbReference>
<keyword evidence="2 3" id="KW-0413">Isomerase</keyword>
<dbReference type="InterPro" id="IPR035990">
    <property type="entry name" value="TIM_sf"/>
</dbReference>
<proteinExistence type="inferred from homology"/>
<evidence type="ECO:0000313" key="4">
    <source>
        <dbReference type="EMBL" id="MBI2465735.1"/>
    </source>
</evidence>
<dbReference type="AlphaFoldDB" id="A0A932DS71"/>
<dbReference type="NCBIfam" id="TIGR00419">
    <property type="entry name" value="tim"/>
    <property type="match status" value="1"/>
</dbReference>
<dbReference type="Pfam" id="PF00121">
    <property type="entry name" value="TIM"/>
    <property type="match status" value="1"/>
</dbReference>
<dbReference type="InterPro" id="IPR013785">
    <property type="entry name" value="Aldolase_TIM"/>
</dbReference>
<comment type="subunit">
    <text evidence="3">Homodimer.</text>
</comment>
<dbReference type="SUPFAM" id="SSF51351">
    <property type="entry name" value="Triosephosphate isomerase (TIM)"/>
    <property type="match status" value="1"/>
</dbReference>
<comment type="pathway">
    <text evidence="3">Carbohydrate degradation; glycolysis; D-glyceraldehyde 3-phosphate from glycerone phosphate: step 1/1.</text>
</comment>
<evidence type="ECO:0000313" key="5">
    <source>
        <dbReference type="Proteomes" id="UP000709672"/>
    </source>
</evidence>
<keyword evidence="3" id="KW-0963">Cytoplasm</keyword>
<comment type="catalytic activity">
    <reaction evidence="3">
        <text>D-glyceraldehyde 3-phosphate = dihydroxyacetone phosphate</text>
        <dbReference type="Rhea" id="RHEA:18585"/>
        <dbReference type="ChEBI" id="CHEBI:57642"/>
        <dbReference type="ChEBI" id="CHEBI:59776"/>
        <dbReference type="EC" id="5.3.1.1"/>
    </reaction>
</comment>
<comment type="subcellular location">
    <subcellularLocation>
        <location evidence="3">Cytoplasm</location>
    </subcellularLocation>
</comment>
<comment type="caution">
    <text evidence="4">The sequence shown here is derived from an EMBL/GenBank/DDBJ whole genome shotgun (WGS) entry which is preliminary data.</text>
</comment>
<evidence type="ECO:0000256" key="2">
    <source>
        <dbReference type="ARBA" id="ARBA00023235"/>
    </source>
</evidence>
<comment type="similarity">
    <text evidence="1 3">Belongs to the triosephosphate isomerase family.</text>
</comment>
<evidence type="ECO:0000256" key="3">
    <source>
        <dbReference type="RuleBase" id="RU363013"/>
    </source>
</evidence>
<accession>A0A932DS71</accession>
<dbReference type="GO" id="GO:0004807">
    <property type="term" value="F:triose-phosphate isomerase activity"/>
    <property type="evidence" value="ECO:0007669"/>
    <property type="project" value="UniProtKB-UniRule"/>
</dbReference>